<dbReference type="Gene3D" id="3.20.80.10">
    <property type="entry name" value="Regulatory factor, effector binding domain"/>
    <property type="match status" value="1"/>
</dbReference>
<evidence type="ECO:0000313" key="1">
    <source>
        <dbReference type="EMBL" id="ARN75169.1"/>
    </source>
</evidence>
<dbReference type="SUPFAM" id="SSF55136">
    <property type="entry name" value="Probable bacterial effector-binding domain"/>
    <property type="match status" value="1"/>
</dbReference>
<dbReference type="AlphaFoldDB" id="A0A1X9NI31"/>
<sequence length="207" mass="23393">MALSLEQPDYTVIYEQGDIEYRYYDAYLVVETVIENDQKYKSAANEGFRRLFRYISGNNKKGDEIAMTKPVQQVKTSETIALDDISIESTVRAGNYAVSFVLPKKYNAVTAPQPLDPRVSVVMLPAKTVAVYRYSGRWTESNFKRSSAKLNQSLQQQAVNAIGEVRSAFYNAPFMLPFLRRNEVLVEVSNLPESYTQQGGDLAATLY</sequence>
<protein>
    <recommendedName>
        <fullName evidence="3">Heme-binding protein</fullName>
    </recommendedName>
</protein>
<evidence type="ECO:0008006" key="3">
    <source>
        <dbReference type="Google" id="ProtNLM"/>
    </source>
</evidence>
<evidence type="ECO:0000313" key="2">
    <source>
        <dbReference type="Proteomes" id="UP000193450"/>
    </source>
</evidence>
<gene>
    <name evidence="1" type="ORF">BST96_14220</name>
</gene>
<dbReference type="InterPro" id="IPR006917">
    <property type="entry name" value="SOUL_heme-bd"/>
</dbReference>
<reference evidence="1 2" key="1">
    <citation type="submission" date="2016-11" db="EMBL/GenBank/DDBJ databases">
        <title>Trade-off between light-utilization and light-protection in marine flavobacteria.</title>
        <authorList>
            <person name="Kumagai Y."/>
        </authorList>
    </citation>
    <scope>NUCLEOTIDE SEQUENCE [LARGE SCALE GENOMIC DNA]</scope>
    <source>
        <strain evidence="1 2">NBRC 107125</strain>
    </source>
</reference>
<name>A0A1X9NI31_9GAMM</name>
<organism evidence="1 2">
    <name type="scientific">Oceanicoccus sagamiensis</name>
    <dbReference type="NCBI Taxonomy" id="716816"/>
    <lineage>
        <taxon>Bacteria</taxon>
        <taxon>Pseudomonadati</taxon>
        <taxon>Pseudomonadota</taxon>
        <taxon>Gammaproteobacteria</taxon>
        <taxon>Cellvibrionales</taxon>
        <taxon>Spongiibacteraceae</taxon>
        <taxon>Oceanicoccus</taxon>
    </lineage>
</organism>
<dbReference type="KEGG" id="osg:BST96_14220"/>
<keyword evidence="2" id="KW-1185">Reference proteome</keyword>
<dbReference type="STRING" id="716816.BST96_14220"/>
<dbReference type="EMBL" id="CP019343">
    <property type="protein sequence ID" value="ARN75169.1"/>
    <property type="molecule type" value="Genomic_DNA"/>
</dbReference>
<dbReference type="Pfam" id="PF04832">
    <property type="entry name" value="SOUL"/>
    <property type="match status" value="1"/>
</dbReference>
<dbReference type="InterPro" id="IPR011256">
    <property type="entry name" value="Reg_factor_effector_dom_sf"/>
</dbReference>
<dbReference type="Proteomes" id="UP000193450">
    <property type="component" value="Chromosome"/>
</dbReference>
<accession>A0A1X9NI31</accession>
<dbReference type="PANTHER" id="PTHR11220">
    <property type="entry name" value="HEME-BINDING PROTEIN-RELATED"/>
    <property type="match status" value="1"/>
</dbReference>
<proteinExistence type="predicted"/>
<dbReference type="PANTHER" id="PTHR11220:SF58">
    <property type="entry name" value="SOUL HEME-BINDING FAMILY PROTEIN"/>
    <property type="match status" value="1"/>
</dbReference>